<dbReference type="InterPro" id="IPR058163">
    <property type="entry name" value="LysR-type_TF_proteobact-type"/>
</dbReference>
<feature type="domain" description="HTH lysR-type" evidence="5">
    <location>
        <begin position="1"/>
        <end position="58"/>
    </location>
</feature>
<evidence type="ECO:0000256" key="2">
    <source>
        <dbReference type="ARBA" id="ARBA00023015"/>
    </source>
</evidence>
<sequence>MQIPDVEVFSAIAESGSLSAAARRLGLSPMTVSRRLASLEGELGVRLFHRTTRSVSLTAEGETFLPFATTLLEASEGAKISLKSNAGAASGVLKVTAPTVFGQAVIMPLIPDLLAEHPALRVDLTLSDSIVDIVGLGIDVAVRIATLRDSALIARPLAPNPRVLCASPMYLERHGIPTTIDALLSHRRIALHGMPFWPFMRDGEAVSMRAEGVFSANSVEAVRTASRQGLGMAMLTYWDIREDLAAGSLCLVELEDVDPEQLFITAILPTRQHVPHRVGVFLQRLEALLNPATNAP</sequence>
<proteinExistence type="inferred from homology"/>
<organism evidence="6 7">
    <name type="scientific">Pseudomonas fluorescens</name>
    <dbReference type="NCBI Taxonomy" id="294"/>
    <lineage>
        <taxon>Bacteria</taxon>
        <taxon>Pseudomonadati</taxon>
        <taxon>Pseudomonadota</taxon>
        <taxon>Gammaproteobacteria</taxon>
        <taxon>Pseudomonadales</taxon>
        <taxon>Pseudomonadaceae</taxon>
        <taxon>Pseudomonas</taxon>
    </lineage>
</organism>
<dbReference type="GO" id="GO:0003700">
    <property type="term" value="F:DNA-binding transcription factor activity"/>
    <property type="evidence" value="ECO:0007669"/>
    <property type="project" value="InterPro"/>
</dbReference>
<dbReference type="SUPFAM" id="SSF53850">
    <property type="entry name" value="Periplasmic binding protein-like II"/>
    <property type="match status" value="1"/>
</dbReference>
<dbReference type="GO" id="GO:0006351">
    <property type="term" value="P:DNA-templated transcription"/>
    <property type="evidence" value="ECO:0007669"/>
    <property type="project" value="TreeGrafter"/>
</dbReference>
<dbReference type="PANTHER" id="PTHR30537">
    <property type="entry name" value="HTH-TYPE TRANSCRIPTIONAL REGULATOR"/>
    <property type="match status" value="1"/>
</dbReference>
<name>A0A5E7I6V7_PSEFL</name>
<dbReference type="GO" id="GO:0043565">
    <property type="term" value="F:sequence-specific DNA binding"/>
    <property type="evidence" value="ECO:0007669"/>
    <property type="project" value="TreeGrafter"/>
</dbReference>
<reference evidence="6 7" key="1">
    <citation type="submission" date="2019-09" db="EMBL/GenBank/DDBJ databases">
        <authorList>
            <person name="Chandra G."/>
            <person name="Truman W A."/>
        </authorList>
    </citation>
    <scope>NUCLEOTIDE SEQUENCE [LARGE SCALE GENOMIC DNA]</scope>
    <source>
        <strain evidence="6">PS862</strain>
    </source>
</reference>
<dbReference type="InterPro" id="IPR036388">
    <property type="entry name" value="WH-like_DNA-bd_sf"/>
</dbReference>
<dbReference type="Proteomes" id="UP000385207">
    <property type="component" value="Unassembled WGS sequence"/>
</dbReference>
<evidence type="ECO:0000259" key="5">
    <source>
        <dbReference type="PROSITE" id="PS50931"/>
    </source>
</evidence>
<dbReference type="PANTHER" id="PTHR30537:SF81">
    <property type="entry name" value="TRANSCRIPTIONAL REGULATOR-RELATED"/>
    <property type="match status" value="1"/>
</dbReference>
<dbReference type="PROSITE" id="PS50931">
    <property type="entry name" value="HTH_LYSR"/>
    <property type="match status" value="1"/>
</dbReference>
<dbReference type="Pfam" id="PF00126">
    <property type="entry name" value="HTH_1"/>
    <property type="match status" value="1"/>
</dbReference>
<dbReference type="InterPro" id="IPR036390">
    <property type="entry name" value="WH_DNA-bd_sf"/>
</dbReference>
<keyword evidence="4" id="KW-0804">Transcription</keyword>
<dbReference type="Gene3D" id="1.10.10.10">
    <property type="entry name" value="Winged helix-like DNA-binding domain superfamily/Winged helix DNA-binding domain"/>
    <property type="match status" value="1"/>
</dbReference>
<dbReference type="Gene3D" id="3.40.190.290">
    <property type="match status" value="1"/>
</dbReference>
<comment type="similarity">
    <text evidence="1">Belongs to the LysR transcriptional regulatory family.</text>
</comment>
<evidence type="ECO:0000313" key="7">
    <source>
        <dbReference type="Proteomes" id="UP000385207"/>
    </source>
</evidence>
<evidence type="ECO:0000256" key="1">
    <source>
        <dbReference type="ARBA" id="ARBA00009437"/>
    </source>
</evidence>
<dbReference type="CDD" id="cd08422">
    <property type="entry name" value="PBP2_CrgA_like"/>
    <property type="match status" value="1"/>
</dbReference>
<dbReference type="InterPro" id="IPR005119">
    <property type="entry name" value="LysR_subst-bd"/>
</dbReference>
<dbReference type="FunFam" id="1.10.10.10:FF:000001">
    <property type="entry name" value="LysR family transcriptional regulator"/>
    <property type="match status" value="1"/>
</dbReference>
<accession>A0A5E7I6V7</accession>
<evidence type="ECO:0000256" key="4">
    <source>
        <dbReference type="ARBA" id="ARBA00023163"/>
    </source>
</evidence>
<protein>
    <submittedName>
        <fullName evidence="6">HTH-type transcriptional regulator DmlR</fullName>
    </submittedName>
</protein>
<evidence type="ECO:0000313" key="6">
    <source>
        <dbReference type="EMBL" id="VVO71990.1"/>
    </source>
</evidence>
<dbReference type="AlphaFoldDB" id="A0A5E7I6V7"/>
<gene>
    <name evidence="6" type="primary">dmlR_3</name>
    <name evidence="6" type="ORF">PS862_01380</name>
</gene>
<dbReference type="EMBL" id="CABVII010000005">
    <property type="protein sequence ID" value="VVO71990.1"/>
    <property type="molecule type" value="Genomic_DNA"/>
</dbReference>
<keyword evidence="2" id="KW-0805">Transcription regulation</keyword>
<keyword evidence="3" id="KW-0238">DNA-binding</keyword>
<dbReference type="SUPFAM" id="SSF46785">
    <property type="entry name" value="Winged helix' DNA-binding domain"/>
    <property type="match status" value="1"/>
</dbReference>
<dbReference type="RefSeq" id="WP_150783591.1">
    <property type="nucleotide sequence ID" value="NZ_CABVII010000005.1"/>
</dbReference>
<dbReference type="OrthoDB" id="8885940at2"/>
<dbReference type="InterPro" id="IPR000847">
    <property type="entry name" value="LysR_HTH_N"/>
</dbReference>
<evidence type="ECO:0000256" key="3">
    <source>
        <dbReference type="ARBA" id="ARBA00023125"/>
    </source>
</evidence>
<dbReference type="Pfam" id="PF03466">
    <property type="entry name" value="LysR_substrate"/>
    <property type="match status" value="1"/>
</dbReference>